<keyword evidence="4" id="KW-1185">Reference proteome</keyword>
<accession>E1SQF0</accession>
<dbReference type="Pfam" id="PF03413">
    <property type="entry name" value="PepSY"/>
    <property type="match status" value="1"/>
</dbReference>
<dbReference type="KEGG" id="fbl:Fbal_3728"/>
<evidence type="ECO:0000256" key="1">
    <source>
        <dbReference type="SAM" id="SignalP"/>
    </source>
</evidence>
<name>E1SQF0_FERBD</name>
<dbReference type="Gene3D" id="3.10.450.40">
    <property type="match status" value="1"/>
</dbReference>
<evidence type="ECO:0000259" key="2">
    <source>
        <dbReference type="Pfam" id="PF03413"/>
    </source>
</evidence>
<proteinExistence type="predicted"/>
<dbReference type="Proteomes" id="UP000006683">
    <property type="component" value="Chromosome"/>
</dbReference>
<keyword evidence="1" id="KW-0732">Signal</keyword>
<sequence>MKYLIWLPLMLASTLPAQAVPRLYEQLASNGPPTPLQILRQVEQHYQHEGRIVEFELEVEKGVITYEISLARSDDNNFLELTLDASGKVLDREREPGEMDDESELEALAALEDQDWQVSQLVERAIGQQQGYLIEAQLEHNIGISYLEVELLTEKGKRKLAVDLATGEPLPILQWD</sequence>
<evidence type="ECO:0000313" key="4">
    <source>
        <dbReference type="Proteomes" id="UP000006683"/>
    </source>
</evidence>
<feature type="domain" description="PepSY" evidence="2">
    <location>
        <begin position="37"/>
        <end position="92"/>
    </location>
</feature>
<feature type="chain" id="PRO_5003151590" description="PepSY domain-containing protein" evidence="1">
    <location>
        <begin position="20"/>
        <end position="176"/>
    </location>
</feature>
<dbReference type="AlphaFoldDB" id="E1SQF0"/>
<reference evidence="3 4" key="1">
    <citation type="journal article" date="2010" name="Stand. Genomic Sci.">
        <title>Complete genome sequence of Ferrimonas balearica type strain (PAT).</title>
        <authorList>
            <person name="Nolan M."/>
            <person name="Sikorski J."/>
            <person name="Davenport K."/>
            <person name="Lucas S."/>
            <person name="Glavina Del Rio T."/>
            <person name="Tice H."/>
            <person name="Cheng J."/>
            <person name="Goodwin L."/>
            <person name="Pitluck S."/>
            <person name="Liolios K."/>
            <person name="Ivanova N."/>
            <person name="Mavromatis K."/>
            <person name="Ovchinnikova G."/>
            <person name="Pati A."/>
            <person name="Chen A."/>
            <person name="Palaniappan K."/>
            <person name="Land M."/>
            <person name="Hauser L."/>
            <person name="Chang Y."/>
            <person name="Jeffries C."/>
            <person name="Tapia R."/>
            <person name="Brettin T."/>
            <person name="Detter J."/>
            <person name="Han C."/>
            <person name="Yasawong M."/>
            <person name="Rohde M."/>
            <person name="Tindall B."/>
            <person name="Goker M."/>
            <person name="Woyke T."/>
            <person name="Bristow J."/>
            <person name="Eisen J."/>
            <person name="Markowitz V."/>
            <person name="Hugenholtz P."/>
            <person name="Kyrpides N."/>
            <person name="Klenk H."/>
            <person name="Lapidus A."/>
        </authorList>
    </citation>
    <scope>NUCLEOTIDE SEQUENCE [LARGE SCALE GENOMIC DNA]</scope>
    <source>
        <strain evidence="4">DSM 9799 / CCM 4581 / KCTC 23876 / PAT</strain>
    </source>
</reference>
<dbReference type="HOGENOM" id="CLU_129849_0_0_6"/>
<evidence type="ECO:0000313" key="3">
    <source>
        <dbReference type="EMBL" id="ADN77921.1"/>
    </source>
</evidence>
<dbReference type="STRING" id="550540.Fbal_3728"/>
<feature type="signal peptide" evidence="1">
    <location>
        <begin position="1"/>
        <end position="19"/>
    </location>
</feature>
<organism evidence="3 4">
    <name type="scientific">Ferrimonas balearica (strain DSM 9799 / CCM 4581 / KCTC 23876 / PAT)</name>
    <dbReference type="NCBI Taxonomy" id="550540"/>
    <lineage>
        <taxon>Bacteria</taxon>
        <taxon>Pseudomonadati</taxon>
        <taxon>Pseudomonadota</taxon>
        <taxon>Gammaproteobacteria</taxon>
        <taxon>Alteromonadales</taxon>
        <taxon>Ferrimonadaceae</taxon>
        <taxon>Ferrimonas</taxon>
    </lineage>
</organism>
<dbReference type="EMBL" id="CP002209">
    <property type="protein sequence ID" value="ADN77921.1"/>
    <property type="molecule type" value="Genomic_DNA"/>
</dbReference>
<protein>
    <recommendedName>
        <fullName evidence="2">PepSY domain-containing protein</fullName>
    </recommendedName>
</protein>
<gene>
    <name evidence="3" type="ordered locus">Fbal_3728</name>
</gene>
<dbReference type="eggNOG" id="COG3212">
    <property type="taxonomic scope" value="Bacteria"/>
</dbReference>
<dbReference type="InterPro" id="IPR025711">
    <property type="entry name" value="PepSY"/>
</dbReference>